<dbReference type="PROSITE" id="PS51741">
    <property type="entry name" value="F_BAR"/>
    <property type="match status" value="1"/>
</dbReference>
<keyword evidence="3" id="KW-0597">Phosphoprotein</keyword>
<evidence type="ECO:0000256" key="6">
    <source>
        <dbReference type="SAM" id="Coils"/>
    </source>
</evidence>
<dbReference type="PROSITE" id="PS51860">
    <property type="entry name" value="REM_1"/>
    <property type="match status" value="1"/>
</dbReference>
<organism evidence="11 12">
    <name type="scientific">Pyxicephalus adspersus</name>
    <name type="common">African bullfrog</name>
    <dbReference type="NCBI Taxonomy" id="30357"/>
    <lineage>
        <taxon>Eukaryota</taxon>
        <taxon>Metazoa</taxon>
        <taxon>Chordata</taxon>
        <taxon>Craniata</taxon>
        <taxon>Vertebrata</taxon>
        <taxon>Euteleostomi</taxon>
        <taxon>Amphibia</taxon>
        <taxon>Batrachia</taxon>
        <taxon>Anura</taxon>
        <taxon>Neobatrachia</taxon>
        <taxon>Ranoidea</taxon>
        <taxon>Pyxicephalidae</taxon>
        <taxon>Pyxicephalinae</taxon>
        <taxon>Pyxicephalus</taxon>
    </lineage>
</organism>
<evidence type="ECO:0000256" key="1">
    <source>
        <dbReference type="ARBA" id="ARBA00004245"/>
    </source>
</evidence>
<evidence type="ECO:0000259" key="10">
    <source>
        <dbReference type="PROSITE" id="PS51860"/>
    </source>
</evidence>
<feature type="non-terminal residue" evidence="11">
    <location>
        <position position="405"/>
    </location>
</feature>
<dbReference type="InterPro" id="IPR027267">
    <property type="entry name" value="AH/BAR_dom_sf"/>
</dbReference>
<evidence type="ECO:0000256" key="5">
    <source>
        <dbReference type="PROSITE-ProRule" id="PRU01077"/>
    </source>
</evidence>
<dbReference type="AlphaFoldDB" id="A0AAV2ZDL5"/>
<feature type="chain" id="PRO_5043449930" evidence="8">
    <location>
        <begin position="23"/>
        <end position="405"/>
    </location>
</feature>
<evidence type="ECO:0000256" key="7">
    <source>
        <dbReference type="SAM" id="MobiDB-lite"/>
    </source>
</evidence>
<keyword evidence="2" id="KW-0963">Cytoplasm</keyword>
<keyword evidence="5 6" id="KW-0175">Coiled coil</keyword>
<dbReference type="PANTHER" id="PTHR23065">
    <property type="entry name" value="PROLINE-SERINE-THREONINE PHOSPHATASE INTERACTING PROTEIN 1"/>
    <property type="match status" value="1"/>
</dbReference>
<keyword evidence="8" id="KW-0732">Signal</keyword>
<dbReference type="InterPro" id="IPR057870">
    <property type="entry name" value="HR1_TOCA"/>
</dbReference>
<sequence>MRGKFLQIFIFISFSCINTAWACAAEEMKATAEVHKKLGTAIQQDAIKPTNQILEEHDKRRKKLDNEVDKMANAVLNNWKQQIKIKKKLMDHTKKHEVLFHHVENENTKQPLSEKDRQKLLNKLKKSTEVLTKTDDDYYQENINGQSVRMKWESVLESCYQSIQDLEKERIQVLSHILTLYNQHVSSYGQTLSACQNQIDQAIKNIDVENDIQAFMEETTIFTEDSKSEFLLLDYYEEDGSASMDHERRIASIRGKLERLQTDIDKADKDRDGLEKMMRAYKENPAFSDLKNEEETAILLEETSLKINLLEANYFKLSLTLAELQQQSPPTHLCSERMVKWKEKGCQHCSVQVSRSINSSKLRRTSTRRISSRSSGYSNSSTRNYAMESDEMDFPSKPPRGLTKR</sequence>
<keyword evidence="4" id="KW-0206">Cytoskeleton</keyword>
<dbReference type="PANTHER" id="PTHR23065:SF7">
    <property type="entry name" value="NOSTRIN, ISOFORM H"/>
    <property type="match status" value="1"/>
</dbReference>
<dbReference type="GO" id="GO:0005886">
    <property type="term" value="C:plasma membrane"/>
    <property type="evidence" value="ECO:0007669"/>
    <property type="project" value="TreeGrafter"/>
</dbReference>
<dbReference type="Proteomes" id="UP001181693">
    <property type="component" value="Unassembled WGS sequence"/>
</dbReference>
<dbReference type="SUPFAM" id="SSF103657">
    <property type="entry name" value="BAR/IMD domain-like"/>
    <property type="match status" value="1"/>
</dbReference>
<evidence type="ECO:0000256" key="4">
    <source>
        <dbReference type="ARBA" id="ARBA00023212"/>
    </source>
</evidence>
<evidence type="ECO:0000313" key="12">
    <source>
        <dbReference type="Proteomes" id="UP001181693"/>
    </source>
</evidence>
<evidence type="ECO:0000259" key="9">
    <source>
        <dbReference type="PROSITE" id="PS51741"/>
    </source>
</evidence>
<feature type="compositionally biased region" description="Basic residues" evidence="7">
    <location>
        <begin position="361"/>
        <end position="371"/>
    </location>
</feature>
<dbReference type="GO" id="GO:0005737">
    <property type="term" value="C:cytoplasm"/>
    <property type="evidence" value="ECO:0007669"/>
    <property type="project" value="TreeGrafter"/>
</dbReference>
<dbReference type="Gene3D" id="1.20.1270.60">
    <property type="entry name" value="Arfaptin homology (AH) domain/BAR domain"/>
    <property type="match status" value="1"/>
</dbReference>
<evidence type="ECO:0000256" key="8">
    <source>
        <dbReference type="SAM" id="SignalP"/>
    </source>
</evidence>
<dbReference type="PROSITE" id="PS51257">
    <property type="entry name" value="PROKAR_LIPOPROTEIN"/>
    <property type="match status" value="1"/>
</dbReference>
<feature type="region of interest" description="Disordered" evidence="7">
    <location>
        <begin position="358"/>
        <end position="405"/>
    </location>
</feature>
<dbReference type="EMBL" id="DYDO01000139">
    <property type="protein sequence ID" value="DBA13636.1"/>
    <property type="molecule type" value="Genomic_DNA"/>
</dbReference>
<comment type="caution">
    <text evidence="11">The sequence shown here is derived from an EMBL/GenBank/DDBJ whole genome shotgun (WGS) entry which is preliminary data.</text>
</comment>
<evidence type="ECO:0000313" key="11">
    <source>
        <dbReference type="EMBL" id="DBA13636.1"/>
    </source>
</evidence>
<feature type="coiled-coil region" evidence="6">
    <location>
        <begin position="243"/>
        <end position="327"/>
    </location>
</feature>
<feature type="domain" description="F-BAR" evidence="9">
    <location>
        <begin position="1"/>
        <end position="211"/>
    </location>
</feature>
<dbReference type="Pfam" id="PF25610">
    <property type="entry name" value="HR1_TOCA"/>
    <property type="match status" value="1"/>
</dbReference>
<gene>
    <name evidence="11" type="ORF">GDO54_018431</name>
</gene>
<feature type="domain" description="REM-1" evidence="10">
    <location>
        <begin position="243"/>
        <end position="323"/>
    </location>
</feature>
<evidence type="ECO:0000256" key="2">
    <source>
        <dbReference type="ARBA" id="ARBA00022490"/>
    </source>
</evidence>
<proteinExistence type="predicted"/>
<dbReference type="GO" id="GO:0007165">
    <property type="term" value="P:signal transduction"/>
    <property type="evidence" value="ECO:0007669"/>
    <property type="project" value="InterPro"/>
</dbReference>
<feature type="signal peptide" evidence="8">
    <location>
        <begin position="1"/>
        <end position="22"/>
    </location>
</feature>
<dbReference type="InterPro" id="IPR031160">
    <property type="entry name" value="F_BAR_dom"/>
</dbReference>
<dbReference type="Gene3D" id="6.10.140.470">
    <property type="match status" value="1"/>
</dbReference>
<keyword evidence="12" id="KW-1185">Reference proteome</keyword>
<dbReference type="InterPro" id="IPR011072">
    <property type="entry name" value="HR1_rho-bd"/>
</dbReference>
<reference evidence="11" key="1">
    <citation type="thesis" date="2020" institute="ProQuest LLC" country="789 East Eisenhower Parkway, Ann Arbor, MI, USA">
        <title>Comparative Genomics and Chromosome Evolution.</title>
        <authorList>
            <person name="Mudd A.B."/>
        </authorList>
    </citation>
    <scope>NUCLEOTIDE SEQUENCE</scope>
    <source>
        <strain evidence="11">1538</strain>
        <tissue evidence="11">Blood</tissue>
    </source>
</reference>
<protein>
    <submittedName>
        <fullName evidence="11">Uncharacterized protein</fullName>
    </submittedName>
</protein>
<name>A0AAV2ZDL5_PYXAD</name>
<dbReference type="GO" id="GO:0043226">
    <property type="term" value="C:organelle"/>
    <property type="evidence" value="ECO:0007669"/>
    <property type="project" value="UniProtKB-ARBA"/>
</dbReference>
<evidence type="ECO:0000256" key="3">
    <source>
        <dbReference type="ARBA" id="ARBA00022553"/>
    </source>
</evidence>
<accession>A0AAV2ZDL5</accession>
<feature type="compositionally biased region" description="Low complexity" evidence="7">
    <location>
        <begin position="372"/>
        <end position="384"/>
    </location>
</feature>
<comment type="subcellular location">
    <subcellularLocation>
        <location evidence="1">Cytoplasm</location>
        <location evidence="1">Cytoskeleton</location>
    </subcellularLocation>
</comment>